<reference evidence="3 4" key="1">
    <citation type="journal article" date="2017" name="Nature">
        <title>The Apostasia genome and the evolution of orchids.</title>
        <authorList>
            <person name="Zhang G.Q."/>
            <person name="Liu K.W."/>
            <person name="Li Z."/>
            <person name="Lohaus R."/>
            <person name="Hsiao Y.Y."/>
            <person name="Niu S.C."/>
            <person name="Wang J.Y."/>
            <person name="Lin Y.C."/>
            <person name="Xu Q."/>
            <person name="Chen L.J."/>
            <person name="Yoshida K."/>
            <person name="Fujiwara S."/>
            <person name="Wang Z.W."/>
            <person name="Zhang Y.Q."/>
            <person name="Mitsuda N."/>
            <person name="Wang M."/>
            <person name="Liu G.H."/>
            <person name="Pecoraro L."/>
            <person name="Huang H.X."/>
            <person name="Xiao X.J."/>
            <person name="Lin M."/>
            <person name="Wu X.Y."/>
            <person name="Wu W.L."/>
            <person name="Chen Y.Y."/>
            <person name="Chang S.B."/>
            <person name="Sakamoto S."/>
            <person name="Ohme-Takagi M."/>
            <person name="Yagi M."/>
            <person name="Zeng S.J."/>
            <person name="Shen C.Y."/>
            <person name="Yeh C.M."/>
            <person name="Luo Y.B."/>
            <person name="Tsai W.C."/>
            <person name="Van de Peer Y."/>
            <person name="Liu Z.J."/>
        </authorList>
    </citation>
    <scope>NUCLEOTIDE SEQUENCE [LARGE SCALE GENOMIC DNA]</scope>
    <source>
        <strain evidence="4">cv. Shenzhen</strain>
        <tissue evidence="3">Stem</tissue>
    </source>
</reference>
<dbReference type="PANTHER" id="PTHR31307">
    <property type="entry name" value="TRIHELIX TRANSCRIPTION FACTOR ASIL2"/>
    <property type="match status" value="1"/>
</dbReference>
<accession>A0A2I0ABD4</accession>
<evidence type="ECO:0000313" key="4">
    <source>
        <dbReference type="Proteomes" id="UP000236161"/>
    </source>
</evidence>
<proteinExistence type="predicted"/>
<keyword evidence="4" id="KW-1185">Reference proteome</keyword>
<gene>
    <name evidence="3" type="ORF">AXF42_Ash001844</name>
</gene>
<evidence type="ECO:0000313" key="3">
    <source>
        <dbReference type="EMBL" id="PKA52863.1"/>
    </source>
</evidence>
<organism evidence="3 4">
    <name type="scientific">Apostasia shenzhenica</name>
    <dbReference type="NCBI Taxonomy" id="1088818"/>
    <lineage>
        <taxon>Eukaryota</taxon>
        <taxon>Viridiplantae</taxon>
        <taxon>Streptophyta</taxon>
        <taxon>Embryophyta</taxon>
        <taxon>Tracheophyta</taxon>
        <taxon>Spermatophyta</taxon>
        <taxon>Magnoliopsida</taxon>
        <taxon>Liliopsida</taxon>
        <taxon>Asparagales</taxon>
        <taxon>Orchidaceae</taxon>
        <taxon>Apostasioideae</taxon>
        <taxon>Apostasia</taxon>
    </lineage>
</organism>
<evidence type="ECO:0000256" key="1">
    <source>
        <dbReference type="SAM" id="MobiDB-lite"/>
    </source>
</evidence>
<evidence type="ECO:0000259" key="2">
    <source>
        <dbReference type="Pfam" id="PF13837"/>
    </source>
</evidence>
<dbReference type="PANTHER" id="PTHR31307:SF45">
    <property type="entry name" value="OS09G0558200 PROTEIN"/>
    <property type="match status" value="1"/>
</dbReference>
<feature type="region of interest" description="Disordered" evidence="1">
    <location>
        <begin position="132"/>
        <end position="165"/>
    </location>
</feature>
<dbReference type="STRING" id="1088818.A0A2I0ABD4"/>
<dbReference type="Proteomes" id="UP000236161">
    <property type="component" value="Unassembled WGS sequence"/>
</dbReference>
<dbReference type="InterPro" id="IPR044823">
    <property type="entry name" value="ASIL1/2-like"/>
</dbReference>
<dbReference type="InterPro" id="IPR044822">
    <property type="entry name" value="Myb_DNA-bind_4"/>
</dbReference>
<dbReference type="Pfam" id="PF13837">
    <property type="entry name" value="Myb_DNA-bind_4"/>
    <property type="match status" value="1"/>
</dbReference>
<feature type="compositionally biased region" description="Basic and acidic residues" evidence="1">
    <location>
        <begin position="141"/>
        <end position="152"/>
    </location>
</feature>
<dbReference type="Gene3D" id="1.10.10.60">
    <property type="entry name" value="Homeodomain-like"/>
    <property type="match status" value="1"/>
</dbReference>
<feature type="domain" description="Myb/SANT-like DNA-binding" evidence="2">
    <location>
        <begin position="35"/>
        <end position="119"/>
    </location>
</feature>
<name>A0A2I0ABD4_9ASPA</name>
<dbReference type="EMBL" id="KZ452001">
    <property type="protein sequence ID" value="PKA52863.1"/>
    <property type="molecule type" value="Genomic_DNA"/>
</dbReference>
<dbReference type="OrthoDB" id="1900300at2759"/>
<protein>
    <recommendedName>
        <fullName evidence="2">Myb/SANT-like DNA-binding domain-containing protein</fullName>
    </recommendedName>
</protein>
<dbReference type="AlphaFoldDB" id="A0A2I0ABD4"/>
<sequence>MIFSSASALCNSMDSASHGHGPGESQALAPAVTKRDEWSEDGVLSLLEVYESKWLLRNRAKLKGADWEDIAGHVSRRSSASKAFKTPSQCKNKIESLKKRYRSEAAAGSSSWQFFARMDGLLKGDAAAGKGNGIKLPAPAEKAEEGDGDPDKASNTSPEVAGERKRVVKRRKGLGGEVADSISLLADSMLKMEQARMDTWKEWEKIRIEMEVKKKEMELRRTEIVAHTQLEIAKLLVQIWRGRNNGRS</sequence>